<organism evidence="1">
    <name type="scientific">Arundo donax</name>
    <name type="common">Giant reed</name>
    <name type="synonym">Donax arundinaceus</name>
    <dbReference type="NCBI Taxonomy" id="35708"/>
    <lineage>
        <taxon>Eukaryota</taxon>
        <taxon>Viridiplantae</taxon>
        <taxon>Streptophyta</taxon>
        <taxon>Embryophyta</taxon>
        <taxon>Tracheophyta</taxon>
        <taxon>Spermatophyta</taxon>
        <taxon>Magnoliopsida</taxon>
        <taxon>Liliopsida</taxon>
        <taxon>Poales</taxon>
        <taxon>Poaceae</taxon>
        <taxon>PACMAD clade</taxon>
        <taxon>Arundinoideae</taxon>
        <taxon>Arundineae</taxon>
        <taxon>Arundo</taxon>
    </lineage>
</organism>
<accession>A0A0A9AJN1</accession>
<dbReference type="AlphaFoldDB" id="A0A0A9AJN1"/>
<sequence length="30" mass="3201">MDVLYNMPLQAAVGSAAFWPGCKGLARFGE</sequence>
<proteinExistence type="predicted"/>
<protein>
    <submittedName>
        <fullName evidence="1">Uncharacterized protein</fullName>
    </submittedName>
</protein>
<name>A0A0A9AJN1_ARUDO</name>
<reference evidence="1" key="1">
    <citation type="submission" date="2014-09" db="EMBL/GenBank/DDBJ databases">
        <authorList>
            <person name="Magalhaes I.L.F."/>
            <person name="Oliveira U."/>
            <person name="Santos F.R."/>
            <person name="Vidigal T.H.D.A."/>
            <person name="Brescovit A.D."/>
            <person name="Santos A.J."/>
        </authorList>
    </citation>
    <scope>NUCLEOTIDE SEQUENCE</scope>
    <source>
        <tissue evidence="1">Shoot tissue taken approximately 20 cm above the soil surface</tissue>
    </source>
</reference>
<dbReference type="EMBL" id="GBRH01248790">
    <property type="protein sequence ID" value="JAD49105.1"/>
    <property type="molecule type" value="Transcribed_RNA"/>
</dbReference>
<reference evidence="1" key="2">
    <citation type="journal article" date="2015" name="Data Brief">
        <title>Shoot transcriptome of the giant reed, Arundo donax.</title>
        <authorList>
            <person name="Barrero R.A."/>
            <person name="Guerrero F.D."/>
            <person name="Moolhuijzen P."/>
            <person name="Goolsby J.A."/>
            <person name="Tidwell J."/>
            <person name="Bellgard S.E."/>
            <person name="Bellgard M.I."/>
        </authorList>
    </citation>
    <scope>NUCLEOTIDE SEQUENCE</scope>
    <source>
        <tissue evidence="1">Shoot tissue taken approximately 20 cm above the soil surface</tissue>
    </source>
</reference>
<evidence type="ECO:0000313" key="1">
    <source>
        <dbReference type="EMBL" id="JAD49105.1"/>
    </source>
</evidence>